<evidence type="ECO:0000256" key="1">
    <source>
        <dbReference type="SAM" id="MobiDB-lite"/>
    </source>
</evidence>
<organism evidence="3 4">
    <name type="scientific">Bionectria ochroleuca</name>
    <name type="common">Gliocladium roseum</name>
    <dbReference type="NCBI Taxonomy" id="29856"/>
    <lineage>
        <taxon>Eukaryota</taxon>
        <taxon>Fungi</taxon>
        <taxon>Dikarya</taxon>
        <taxon>Ascomycota</taxon>
        <taxon>Pezizomycotina</taxon>
        <taxon>Sordariomycetes</taxon>
        <taxon>Hypocreomycetidae</taxon>
        <taxon>Hypocreales</taxon>
        <taxon>Bionectriaceae</taxon>
        <taxon>Clonostachys</taxon>
    </lineage>
</organism>
<reference evidence="3 4" key="1">
    <citation type="submission" date="2019-06" db="EMBL/GenBank/DDBJ databases">
        <authorList>
            <person name="Broberg M."/>
        </authorList>
    </citation>
    <scope>NUCLEOTIDE SEQUENCE [LARGE SCALE GENOMIC DNA]</scope>
</reference>
<protein>
    <submittedName>
        <fullName evidence="3">Uncharacterized protein</fullName>
    </submittedName>
</protein>
<keyword evidence="2" id="KW-0732">Signal</keyword>
<name>A0ABY6UHX1_BIOOC</name>
<evidence type="ECO:0000313" key="4">
    <source>
        <dbReference type="Proteomes" id="UP000766486"/>
    </source>
</evidence>
<feature type="chain" id="PRO_5046093968" evidence="2">
    <location>
        <begin position="25"/>
        <end position="91"/>
    </location>
</feature>
<sequence length="91" mass="10141">MVSTKQLSLAAAAALLSFSNKALAESTEGTTDFAVRAEGADGAVQDFVLRSVDEETLLARDVEELEERDDEELEERDEEELDERDFDDELE</sequence>
<keyword evidence="4" id="KW-1185">Reference proteome</keyword>
<accession>A0ABY6UHX1</accession>
<feature type="signal peptide" evidence="2">
    <location>
        <begin position="1"/>
        <end position="24"/>
    </location>
</feature>
<gene>
    <name evidence="3" type="ORF">CLO192961_LOCUS295664</name>
</gene>
<evidence type="ECO:0000313" key="3">
    <source>
        <dbReference type="EMBL" id="VUC30831.1"/>
    </source>
</evidence>
<comment type="caution">
    <text evidence="3">The sequence shown here is derived from an EMBL/GenBank/DDBJ whole genome shotgun (WGS) entry which is preliminary data.</text>
</comment>
<proteinExistence type="predicted"/>
<feature type="non-terminal residue" evidence="3">
    <location>
        <position position="91"/>
    </location>
</feature>
<dbReference type="EMBL" id="CABFNS010000825">
    <property type="protein sequence ID" value="VUC30831.1"/>
    <property type="molecule type" value="Genomic_DNA"/>
</dbReference>
<dbReference type="Proteomes" id="UP000766486">
    <property type="component" value="Unassembled WGS sequence"/>
</dbReference>
<feature type="region of interest" description="Disordered" evidence="1">
    <location>
        <begin position="60"/>
        <end position="91"/>
    </location>
</feature>
<evidence type="ECO:0000256" key="2">
    <source>
        <dbReference type="SAM" id="SignalP"/>
    </source>
</evidence>
<feature type="compositionally biased region" description="Acidic residues" evidence="1">
    <location>
        <begin position="63"/>
        <end position="91"/>
    </location>
</feature>